<name>A0AAU9RBI4_THLAR</name>
<dbReference type="Proteomes" id="UP000836841">
    <property type="component" value="Chromosome 1"/>
</dbReference>
<dbReference type="PANTHER" id="PTHR45940">
    <property type="entry name" value="WUSCHEL-RELATED HOMEOBOX 1-RELATED"/>
    <property type="match status" value="1"/>
</dbReference>
<reference evidence="13 14" key="1">
    <citation type="submission" date="2022-03" db="EMBL/GenBank/DDBJ databases">
        <authorList>
            <person name="Nunn A."/>
            <person name="Chopra R."/>
            <person name="Nunn A."/>
            <person name="Contreras Garrido A."/>
        </authorList>
    </citation>
    <scope>NUCLEOTIDE SEQUENCE [LARGE SCALE GENOMIC DNA]</scope>
</reference>
<evidence type="ECO:0000256" key="1">
    <source>
        <dbReference type="ARBA" id="ARBA00004123"/>
    </source>
</evidence>
<accession>A0AAU9RBI4</accession>
<evidence type="ECO:0000259" key="12">
    <source>
        <dbReference type="PROSITE" id="PS50071"/>
    </source>
</evidence>
<dbReference type="InterPro" id="IPR009057">
    <property type="entry name" value="Homeodomain-like_sf"/>
</dbReference>
<dbReference type="InterPro" id="IPR001356">
    <property type="entry name" value="HD"/>
</dbReference>
<keyword evidence="14" id="KW-1185">Reference proteome</keyword>
<sequence length="289" mass="34040">MDYNKDIIPPLLLYSTNYTTSHTLAHCDSNDSRNDEQIITESSGEPKEREKYKQSRWNPTPEQMMALEEVYSSVTRTPTTQQIQEIASKLQKYGRIEGKNVFYWFQNHKSRDRLKRRRPDQQGVDDMNNDVHEEPLRKDNVVIATGNTDSSSSVLRKRSDHRVIHTKTCFSSLPTHQQNNDGRREEYERGLGEKEEEVKWQNQIDPINASDSNSNYHVIITSKSWQEAEHQYNLNEEEEETRKSRTLNLFPVIENQEKTDATSFADKNPKPNLLCCNYYYYYEFMPLLN</sequence>
<evidence type="ECO:0000256" key="9">
    <source>
        <dbReference type="PROSITE-ProRule" id="PRU00108"/>
    </source>
</evidence>
<evidence type="ECO:0000256" key="2">
    <source>
        <dbReference type="ARBA" id="ARBA00022473"/>
    </source>
</evidence>
<keyword evidence="6" id="KW-0804">Transcription</keyword>
<evidence type="ECO:0000256" key="7">
    <source>
        <dbReference type="ARBA" id="ARBA00023242"/>
    </source>
</evidence>
<comment type="subcellular location">
    <subcellularLocation>
        <location evidence="1 9 10">Nucleus</location>
    </subcellularLocation>
</comment>
<feature type="domain" description="Homeobox" evidence="12">
    <location>
        <begin position="50"/>
        <end position="115"/>
    </location>
</feature>
<keyword evidence="5 9" id="KW-0371">Homeobox</keyword>
<dbReference type="SUPFAM" id="SSF46689">
    <property type="entry name" value="Homeodomain-like"/>
    <property type="match status" value="1"/>
</dbReference>
<dbReference type="Gene3D" id="1.10.10.60">
    <property type="entry name" value="Homeodomain-like"/>
    <property type="match status" value="1"/>
</dbReference>
<dbReference type="PANTHER" id="PTHR45940:SF22">
    <property type="entry name" value="HOMEOBOX DOMAIN-CONTAINING PROTEIN"/>
    <property type="match status" value="1"/>
</dbReference>
<feature type="compositionally biased region" description="Basic and acidic residues" evidence="11">
    <location>
        <begin position="44"/>
        <end position="53"/>
    </location>
</feature>
<dbReference type="EMBL" id="OU466857">
    <property type="protein sequence ID" value="CAH2037608.1"/>
    <property type="molecule type" value="Genomic_DNA"/>
</dbReference>
<dbReference type="GO" id="GO:0099402">
    <property type="term" value="P:plant organ development"/>
    <property type="evidence" value="ECO:0007669"/>
    <property type="project" value="InterPro"/>
</dbReference>
<dbReference type="CDD" id="cd00086">
    <property type="entry name" value="homeodomain"/>
    <property type="match status" value="1"/>
</dbReference>
<dbReference type="Pfam" id="PF00046">
    <property type="entry name" value="Homeodomain"/>
    <property type="match status" value="1"/>
</dbReference>
<dbReference type="GO" id="GO:0003700">
    <property type="term" value="F:DNA-binding transcription factor activity"/>
    <property type="evidence" value="ECO:0007669"/>
    <property type="project" value="InterPro"/>
</dbReference>
<evidence type="ECO:0000256" key="8">
    <source>
        <dbReference type="ARBA" id="ARBA00024040"/>
    </source>
</evidence>
<dbReference type="GO" id="GO:0003677">
    <property type="term" value="F:DNA binding"/>
    <property type="evidence" value="ECO:0007669"/>
    <property type="project" value="UniProtKB-UniRule"/>
</dbReference>
<feature type="region of interest" description="Disordered" evidence="11">
    <location>
        <begin position="28"/>
        <end position="59"/>
    </location>
</feature>
<protein>
    <recommendedName>
        <fullName evidence="12">Homeobox domain-containing protein</fullName>
    </recommendedName>
</protein>
<feature type="DNA-binding region" description="Homeobox" evidence="9">
    <location>
        <begin position="52"/>
        <end position="116"/>
    </location>
</feature>
<evidence type="ECO:0000256" key="4">
    <source>
        <dbReference type="ARBA" id="ARBA00023125"/>
    </source>
</evidence>
<evidence type="ECO:0000256" key="11">
    <source>
        <dbReference type="SAM" id="MobiDB-lite"/>
    </source>
</evidence>
<keyword evidence="2" id="KW-0217">Developmental protein</keyword>
<feature type="region of interest" description="Disordered" evidence="11">
    <location>
        <begin position="112"/>
        <end position="139"/>
    </location>
</feature>
<evidence type="ECO:0000256" key="6">
    <source>
        <dbReference type="ARBA" id="ARBA00023163"/>
    </source>
</evidence>
<dbReference type="SMART" id="SM00389">
    <property type="entry name" value="HOX"/>
    <property type="match status" value="1"/>
</dbReference>
<dbReference type="PROSITE" id="PS50071">
    <property type="entry name" value="HOMEOBOX_2"/>
    <property type="match status" value="1"/>
</dbReference>
<comment type="similarity">
    <text evidence="8">Belongs to the WUS homeobox family.</text>
</comment>
<keyword evidence="3" id="KW-0805">Transcription regulation</keyword>
<proteinExistence type="inferred from homology"/>
<dbReference type="AlphaFoldDB" id="A0AAU9RBI4"/>
<gene>
    <name evidence="13" type="ORF">TAV2_LOCUS1996</name>
</gene>
<dbReference type="InterPro" id="IPR044555">
    <property type="entry name" value="WUSCHEL-like"/>
</dbReference>
<evidence type="ECO:0000256" key="5">
    <source>
        <dbReference type="ARBA" id="ARBA00023155"/>
    </source>
</evidence>
<dbReference type="GO" id="GO:0005634">
    <property type="term" value="C:nucleus"/>
    <property type="evidence" value="ECO:0007669"/>
    <property type="project" value="UniProtKB-SubCell"/>
</dbReference>
<organism evidence="13 14">
    <name type="scientific">Thlaspi arvense</name>
    <name type="common">Field penny-cress</name>
    <dbReference type="NCBI Taxonomy" id="13288"/>
    <lineage>
        <taxon>Eukaryota</taxon>
        <taxon>Viridiplantae</taxon>
        <taxon>Streptophyta</taxon>
        <taxon>Embryophyta</taxon>
        <taxon>Tracheophyta</taxon>
        <taxon>Spermatophyta</taxon>
        <taxon>Magnoliopsida</taxon>
        <taxon>eudicotyledons</taxon>
        <taxon>Gunneridae</taxon>
        <taxon>Pentapetalae</taxon>
        <taxon>rosids</taxon>
        <taxon>malvids</taxon>
        <taxon>Brassicales</taxon>
        <taxon>Brassicaceae</taxon>
        <taxon>Thlaspideae</taxon>
        <taxon>Thlaspi</taxon>
    </lineage>
</organism>
<evidence type="ECO:0000256" key="10">
    <source>
        <dbReference type="RuleBase" id="RU000682"/>
    </source>
</evidence>
<evidence type="ECO:0000313" key="13">
    <source>
        <dbReference type="EMBL" id="CAH2037608.1"/>
    </source>
</evidence>
<evidence type="ECO:0000313" key="14">
    <source>
        <dbReference type="Proteomes" id="UP000836841"/>
    </source>
</evidence>
<keyword evidence="7 9" id="KW-0539">Nucleus</keyword>
<evidence type="ECO:0000256" key="3">
    <source>
        <dbReference type="ARBA" id="ARBA00023015"/>
    </source>
</evidence>
<keyword evidence="4 9" id="KW-0238">DNA-binding</keyword>
<feature type="compositionally biased region" description="Basic and acidic residues" evidence="11">
    <location>
        <begin position="129"/>
        <end position="139"/>
    </location>
</feature>